<evidence type="ECO:0000256" key="1">
    <source>
        <dbReference type="SAM" id="MobiDB-lite"/>
    </source>
</evidence>
<dbReference type="EMBL" id="KQ965731">
    <property type="protein sequence ID" value="KXS22024.1"/>
    <property type="molecule type" value="Genomic_DNA"/>
</dbReference>
<organism evidence="3 4">
    <name type="scientific">Gonapodya prolifera (strain JEL478)</name>
    <name type="common">Monoblepharis prolifera</name>
    <dbReference type="NCBI Taxonomy" id="1344416"/>
    <lineage>
        <taxon>Eukaryota</taxon>
        <taxon>Fungi</taxon>
        <taxon>Fungi incertae sedis</taxon>
        <taxon>Chytridiomycota</taxon>
        <taxon>Chytridiomycota incertae sedis</taxon>
        <taxon>Monoblepharidomycetes</taxon>
        <taxon>Monoblepharidales</taxon>
        <taxon>Gonapodyaceae</taxon>
        <taxon>Gonapodya</taxon>
    </lineage>
</organism>
<feature type="transmembrane region" description="Helical" evidence="2">
    <location>
        <begin position="111"/>
        <end position="131"/>
    </location>
</feature>
<dbReference type="AlphaFoldDB" id="A0A139AZ88"/>
<dbReference type="OrthoDB" id="761598at2759"/>
<feature type="transmembrane region" description="Helical" evidence="2">
    <location>
        <begin position="6"/>
        <end position="32"/>
    </location>
</feature>
<accession>A0A139AZ88</accession>
<sequence length="300" mass="32918">MEPSEQLSLALAVVVLVLFLSYHVFMFALAAWSPNATVLGSTRRIRKLWVAGIMRTGDQILAVQSMRNWLMASSLAATVSVAVTFGITSFVSGLSKLSASADDYLGLPETVRGYKIVTLIVLQMLAFFCFVESMRYVNHVIFLINVRWDAPTLSAMGCDGALKIVERITPTTVARVLNTGNLFFTLGTRLMYLSVPCVMWFFGHWPMFAVGILLPPILSTLDFHLGMKLRRAAKRKNIKLKVGGDDDAVLHGAGQAAVDEARASSIPPTPPPKDMPQGREGWSSIALLGRWRRGGSDRSE</sequence>
<feature type="region of interest" description="Disordered" evidence="1">
    <location>
        <begin position="258"/>
        <end position="280"/>
    </location>
</feature>
<dbReference type="Proteomes" id="UP000070544">
    <property type="component" value="Unassembled WGS sequence"/>
</dbReference>
<reference evidence="3 4" key="1">
    <citation type="journal article" date="2015" name="Genome Biol. Evol.">
        <title>Phylogenomic analyses indicate that early fungi evolved digesting cell walls of algal ancestors of land plants.</title>
        <authorList>
            <person name="Chang Y."/>
            <person name="Wang S."/>
            <person name="Sekimoto S."/>
            <person name="Aerts A.L."/>
            <person name="Choi C."/>
            <person name="Clum A."/>
            <person name="LaButti K.M."/>
            <person name="Lindquist E.A."/>
            <person name="Yee Ngan C."/>
            <person name="Ohm R.A."/>
            <person name="Salamov A.A."/>
            <person name="Grigoriev I.V."/>
            <person name="Spatafora J.W."/>
            <person name="Berbee M.L."/>
        </authorList>
    </citation>
    <scope>NUCLEOTIDE SEQUENCE [LARGE SCALE GENOMIC DNA]</scope>
    <source>
        <strain evidence="3 4">JEL478</strain>
    </source>
</reference>
<protein>
    <submittedName>
        <fullName evidence="3">DUF599-domain-containing protein</fullName>
    </submittedName>
</protein>
<dbReference type="PANTHER" id="PTHR31168:SF1">
    <property type="entry name" value="DUF599 FAMILY PROTEIN"/>
    <property type="match status" value="1"/>
</dbReference>
<dbReference type="OMA" id="YHHAGFV"/>
<keyword evidence="2" id="KW-0812">Transmembrane</keyword>
<keyword evidence="2" id="KW-1133">Transmembrane helix</keyword>
<dbReference type="PANTHER" id="PTHR31168">
    <property type="entry name" value="OS02G0292800 PROTEIN"/>
    <property type="match status" value="1"/>
</dbReference>
<proteinExistence type="predicted"/>
<evidence type="ECO:0000313" key="4">
    <source>
        <dbReference type="Proteomes" id="UP000070544"/>
    </source>
</evidence>
<evidence type="ECO:0000313" key="3">
    <source>
        <dbReference type="EMBL" id="KXS22024.1"/>
    </source>
</evidence>
<dbReference type="Pfam" id="PF04654">
    <property type="entry name" value="DUF599"/>
    <property type="match status" value="1"/>
</dbReference>
<gene>
    <name evidence="3" type="ORF">M427DRAFT_50385</name>
</gene>
<evidence type="ECO:0000256" key="2">
    <source>
        <dbReference type="SAM" id="Phobius"/>
    </source>
</evidence>
<name>A0A139AZ88_GONPJ</name>
<feature type="transmembrane region" description="Helical" evidence="2">
    <location>
        <begin position="208"/>
        <end position="227"/>
    </location>
</feature>
<keyword evidence="4" id="KW-1185">Reference proteome</keyword>
<feature type="transmembrane region" description="Helical" evidence="2">
    <location>
        <begin position="69"/>
        <end position="91"/>
    </location>
</feature>
<keyword evidence="2" id="KW-0472">Membrane</keyword>
<feature type="transmembrane region" description="Helical" evidence="2">
    <location>
        <begin position="182"/>
        <end position="202"/>
    </location>
</feature>
<dbReference type="InterPro" id="IPR006747">
    <property type="entry name" value="DUF599"/>
</dbReference>